<evidence type="ECO:0000313" key="1">
    <source>
        <dbReference type="EMBL" id="KUM46274.1"/>
    </source>
</evidence>
<proteinExistence type="predicted"/>
<dbReference type="AlphaFoldDB" id="A0A101LVS3"/>
<accession>A0A101LVS3</accession>
<protein>
    <submittedName>
        <fullName evidence="1">Uncharacterized protein</fullName>
    </submittedName>
</protein>
<sequence>MFFSLITYVITNYPLPIFSLSLSTRSSFLSQLKLSTAELLSPSFSRSSALYLPSPYFRVHFSSGSMTYILRALSLS</sequence>
<name>A0A101LVS3_PICGL</name>
<organism evidence="1">
    <name type="scientific">Picea glauca</name>
    <name type="common">White spruce</name>
    <name type="synonym">Pinus glauca</name>
    <dbReference type="NCBI Taxonomy" id="3330"/>
    <lineage>
        <taxon>Eukaryota</taxon>
        <taxon>Viridiplantae</taxon>
        <taxon>Streptophyta</taxon>
        <taxon>Embryophyta</taxon>
        <taxon>Tracheophyta</taxon>
        <taxon>Spermatophyta</taxon>
        <taxon>Pinopsida</taxon>
        <taxon>Pinidae</taxon>
        <taxon>Conifers I</taxon>
        <taxon>Pinales</taxon>
        <taxon>Pinaceae</taxon>
        <taxon>Picea</taxon>
    </lineage>
</organism>
<reference evidence="1" key="1">
    <citation type="journal article" date="2015" name="Genome Biol. Evol.">
        <title>Organellar Genomes of White Spruce (Picea glauca): Assembly and Annotation.</title>
        <authorList>
            <person name="Jackman S.D."/>
            <person name="Warren R.L."/>
            <person name="Gibb E.A."/>
            <person name="Vandervalk B.P."/>
            <person name="Mohamadi H."/>
            <person name="Chu J."/>
            <person name="Raymond A."/>
            <person name="Pleasance S."/>
            <person name="Coope R."/>
            <person name="Wildung M.R."/>
            <person name="Ritland C.E."/>
            <person name="Bousquet J."/>
            <person name="Jones S.J."/>
            <person name="Bohlmann J."/>
            <person name="Birol I."/>
        </authorList>
    </citation>
    <scope>NUCLEOTIDE SEQUENCE [LARGE SCALE GENOMIC DNA]</scope>
    <source>
        <tissue evidence="1">Flushing bud</tissue>
    </source>
</reference>
<keyword evidence="1" id="KW-0496">Mitochondrion</keyword>
<geneLocation type="mitochondrion" evidence="1"/>
<comment type="caution">
    <text evidence="1">The sequence shown here is derived from an EMBL/GenBank/DDBJ whole genome shotgun (WGS) entry which is preliminary data.</text>
</comment>
<gene>
    <name evidence="1" type="ORF">ABT39_MTgene1780</name>
</gene>
<dbReference type="EMBL" id="LKAM01000012">
    <property type="protein sequence ID" value="KUM46274.1"/>
    <property type="molecule type" value="Genomic_DNA"/>
</dbReference>